<dbReference type="InterPro" id="IPR049899">
    <property type="entry name" value="Znf_C2HC_C3H"/>
</dbReference>
<evidence type="ECO:0000256" key="3">
    <source>
        <dbReference type="ARBA" id="ARBA00022737"/>
    </source>
</evidence>
<dbReference type="InterPro" id="IPR026319">
    <property type="entry name" value="ZC2HC1A/B-like"/>
</dbReference>
<keyword evidence="2" id="KW-0479">Metal-binding</keyword>
<keyword evidence="3" id="KW-0677">Repeat</keyword>
<dbReference type="Gene3D" id="3.30.160.60">
    <property type="entry name" value="Classic Zinc Finger"/>
    <property type="match status" value="1"/>
</dbReference>
<keyword evidence="4 6" id="KW-0863">Zinc-finger</keyword>
<evidence type="ECO:0000256" key="1">
    <source>
        <dbReference type="ARBA" id="ARBA00010843"/>
    </source>
</evidence>
<sequence>MDFNGEAPDVSNITLIPCRICGRTFAEPTLVKHEVVCKKNAAKRRKVFDSGKMRALGSDIPLNKVLKPNQKPKPEKPKKSNWRQQHEEFIAAIRAAKGGNEGPPPRSSIPPSECLIC</sequence>
<keyword evidence="5" id="KW-0862">Zinc</keyword>
<protein>
    <submittedName>
        <fullName evidence="10">Zinc finger C2HC domain-containing protein 1A-like</fullName>
    </submittedName>
</protein>
<evidence type="ECO:0000256" key="4">
    <source>
        <dbReference type="ARBA" id="ARBA00022771"/>
    </source>
</evidence>
<dbReference type="PROSITE" id="PS52027">
    <property type="entry name" value="ZF_C2HC_C3H"/>
    <property type="match status" value="1"/>
</dbReference>
<keyword evidence="9" id="KW-1185">Reference proteome</keyword>
<dbReference type="Proteomes" id="UP000695022">
    <property type="component" value="Unplaced"/>
</dbReference>
<organism evidence="9 10">
    <name type="scientific">Priapulus caudatus</name>
    <name type="common">Priapulid worm</name>
    <dbReference type="NCBI Taxonomy" id="37621"/>
    <lineage>
        <taxon>Eukaryota</taxon>
        <taxon>Metazoa</taxon>
        <taxon>Ecdysozoa</taxon>
        <taxon>Scalidophora</taxon>
        <taxon>Priapulida</taxon>
        <taxon>Priapulimorpha</taxon>
        <taxon>Priapulimorphida</taxon>
        <taxon>Priapulidae</taxon>
        <taxon>Priapulus</taxon>
    </lineage>
</organism>
<feature type="domain" description="C2HC/C3H-type" evidence="8">
    <location>
        <begin position="14"/>
        <end position="43"/>
    </location>
</feature>
<evidence type="ECO:0000313" key="10">
    <source>
        <dbReference type="RefSeq" id="XP_014662877.1"/>
    </source>
</evidence>
<reference evidence="10" key="1">
    <citation type="submission" date="2025-08" db="UniProtKB">
        <authorList>
            <consortium name="RefSeq"/>
        </authorList>
    </citation>
    <scope>IDENTIFICATION</scope>
</reference>
<dbReference type="Pfam" id="PF13913">
    <property type="entry name" value="zf-C2HC_2"/>
    <property type="match status" value="1"/>
</dbReference>
<accession>A0ABM1DSF6</accession>
<evidence type="ECO:0000256" key="7">
    <source>
        <dbReference type="SAM" id="MobiDB-lite"/>
    </source>
</evidence>
<evidence type="ECO:0000256" key="6">
    <source>
        <dbReference type="PROSITE-ProRule" id="PRU01371"/>
    </source>
</evidence>
<dbReference type="RefSeq" id="XP_014662877.1">
    <property type="nucleotide sequence ID" value="XM_014807391.1"/>
</dbReference>
<gene>
    <name evidence="10" type="primary">LOC106805692</name>
</gene>
<feature type="compositionally biased region" description="Basic and acidic residues" evidence="7">
    <location>
        <begin position="72"/>
        <end position="84"/>
    </location>
</feature>
<name>A0ABM1DSF6_PRICU</name>
<evidence type="ECO:0000313" key="9">
    <source>
        <dbReference type="Proteomes" id="UP000695022"/>
    </source>
</evidence>
<evidence type="ECO:0000256" key="2">
    <source>
        <dbReference type="ARBA" id="ARBA00022723"/>
    </source>
</evidence>
<evidence type="ECO:0000256" key="5">
    <source>
        <dbReference type="ARBA" id="ARBA00022833"/>
    </source>
</evidence>
<dbReference type="PANTHER" id="PTHR13555">
    <property type="entry name" value="C2H2 ZINC FINGER CGI-62-RELATED"/>
    <property type="match status" value="1"/>
</dbReference>
<comment type="similarity">
    <text evidence="1">Belongs to the ZC2HC1 family.</text>
</comment>
<dbReference type="PANTHER" id="PTHR13555:SF25">
    <property type="entry name" value="ZINC FINGER C2HC DOMAIN-CONTAINING PROTEIN 1A"/>
    <property type="match status" value="1"/>
</dbReference>
<proteinExistence type="inferred from homology"/>
<feature type="region of interest" description="Disordered" evidence="7">
    <location>
        <begin position="63"/>
        <end position="84"/>
    </location>
</feature>
<dbReference type="GeneID" id="106805692"/>
<evidence type="ECO:0000259" key="8">
    <source>
        <dbReference type="PROSITE" id="PS52027"/>
    </source>
</evidence>